<dbReference type="InterPro" id="IPR029057">
    <property type="entry name" value="PRTase-like"/>
</dbReference>
<protein>
    <submittedName>
        <fullName evidence="4">ComF family protein</fullName>
    </submittedName>
</protein>
<evidence type="ECO:0000259" key="2">
    <source>
        <dbReference type="Pfam" id="PF00156"/>
    </source>
</evidence>
<dbReference type="Pfam" id="PF00156">
    <property type="entry name" value="Pribosyltran"/>
    <property type="match status" value="1"/>
</dbReference>
<dbReference type="Proteomes" id="UP001169764">
    <property type="component" value="Unassembled WGS sequence"/>
</dbReference>
<keyword evidence="5" id="KW-1185">Reference proteome</keyword>
<accession>A0ABT8Y5I5</accession>
<name>A0ABT8Y5I5_9SPHN</name>
<proteinExistence type="inferred from homology"/>
<evidence type="ECO:0000256" key="1">
    <source>
        <dbReference type="ARBA" id="ARBA00008007"/>
    </source>
</evidence>
<dbReference type="SUPFAM" id="SSF53271">
    <property type="entry name" value="PRTase-like"/>
    <property type="match status" value="1"/>
</dbReference>
<organism evidence="4 5">
    <name type="scientific">Sphingomonas natans</name>
    <dbReference type="NCBI Taxonomy" id="3063330"/>
    <lineage>
        <taxon>Bacteria</taxon>
        <taxon>Pseudomonadati</taxon>
        <taxon>Pseudomonadota</taxon>
        <taxon>Alphaproteobacteria</taxon>
        <taxon>Sphingomonadales</taxon>
        <taxon>Sphingomonadaceae</taxon>
        <taxon>Sphingomonas</taxon>
    </lineage>
</organism>
<dbReference type="PANTHER" id="PTHR47505:SF1">
    <property type="entry name" value="DNA UTILIZATION PROTEIN YHGH"/>
    <property type="match status" value="1"/>
</dbReference>
<dbReference type="CDD" id="cd06223">
    <property type="entry name" value="PRTases_typeI"/>
    <property type="match status" value="1"/>
</dbReference>
<gene>
    <name evidence="4" type="ORF">Q4F19_04230</name>
</gene>
<dbReference type="Gene3D" id="3.40.50.2020">
    <property type="match status" value="1"/>
</dbReference>
<evidence type="ECO:0000313" key="5">
    <source>
        <dbReference type="Proteomes" id="UP001169764"/>
    </source>
</evidence>
<dbReference type="EMBL" id="JAUOTP010000002">
    <property type="protein sequence ID" value="MDO6413583.1"/>
    <property type="molecule type" value="Genomic_DNA"/>
</dbReference>
<sequence>MASLAPLPIVRAGLRRIVDYALPPRCPGCGIIVGGDHGFCLACWQALDFLGGPACAVCAEPLELALHADARCGACLADPPPFDSLRAGVAYGPIARALALKLKHGGRAGIAQTMARLTARSIGPQAPETLIVPVPLHRGRLWMRGYNQSALIARALAGQVGGTVAIDLLRRTKRTPLLRGLGPAARRRAVSGAFAIAPGAKARIKGARVILVDDVYTTGATVAGCARALRRAGASHVAVACWARVVKSADGADEGAIR</sequence>
<dbReference type="InterPro" id="IPR000836">
    <property type="entry name" value="PRTase_dom"/>
</dbReference>
<comment type="similarity">
    <text evidence="1">Belongs to the ComF/GntX family.</text>
</comment>
<dbReference type="RefSeq" id="WP_303540155.1">
    <property type="nucleotide sequence ID" value="NZ_JAUOTP010000002.1"/>
</dbReference>
<dbReference type="Pfam" id="PF18912">
    <property type="entry name" value="DZR_2"/>
    <property type="match status" value="1"/>
</dbReference>
<evidence type="ECO:0000313" key="4">
    <source>
        <dbReference type="EMBL" id="MDO6413583.1"/>
    </source>
</evidence>
<dbReference type="InterPro" id="IPR051910">
    <property type="entry name" value="ComF/GntX_DNA_util-trans"/>
</dbReference>
<evidence type="ECO:0000259" key="3">
    <source>
        <dbReference type="Pfam" id="PF18912"/>
    </source>
</evidence>
<feature type="domain" description="Phosphoribosyltransferase" evidence="2">
    <location>
        <begin position="199"/>
        <end position="244"/>
    </location>
</feature>
<reference evidence="4" key="1">
    <citation type="submission" date="2023-07" db="EMBL/GenBank/DDBJ databases">
        <authorList>
            <person name="Kim M."/>
        </authorList>
    </citation>
    <scope>NUCLEOTIDE SEQUENCE</scope>
    <source>
        <strain evidence="4">BIUV-7</strain>
    </source>
</reference>
<dbReference type="PANTHER" id="PTHR47505">
    <property type="entry name" value="DNA UTILIZATION PROTEIN YHGH"/>
    <property type="match status" value="1"/>
</dbReference>
<feature type="domain" description="Double zinc ribbon" evidence="3">
    <location>
        <begin position="17"/>
        <end position="76"/>
    </location>
</feature>
<dbReference type="InterPro" id="IPR044005">
    <property type="entry name" value="DZR_2"/>
</dbReference>
<comment type="caution">
    <text evidence="4">The sequence shown here is derived from an EMBL/GenBank/DDBJ whole genome shotgun (WGS) entry which is preliminary data.</text>
</comment>